<keyword evidence="3" id="KW-1185">Reference proteome</keyword>
<dbReference type="AlphaFoldDB" id="A0A2K8P600"/>
<evidence type="ECO:0000256" key="1">
    <source>
        <dbReference type="SAM" id="MobiDB-lite"/>
    </source>
</evidence>
<evidence type="ECO:0000313" key="2">
    <source>
        <dbReference type="EMBL" id="ATZ22174.1"/>
    </source>
</evidence>
<dbReference type="KEGG" id="slx:SLAV_01225"/>
<protein>
    <submittedName>
        <fullName evidence="2">Uncharacterized protein</fullName>
    </submittedName>
</protein>
<gene>
    <name evidence="2" type="ORF">SLAV_01225</name>
</gene>
<sequence>MPLPILRPRATAVAAGHLVGAGLLLCLGGDAEFLGAHPDQVAVARRAGRCSQLTALEPVAPGGDRVFLTEVARMARVGRAAVVNWYRRNDDFPAPVAGTDARRTGRRSVLRNKPIPAR</sequence>
<name>A0A2K8P600_STRLA</name>
<evidence type="ECO:0000313" key="3">
    <source>
        <dbReference type="Proteomes" id="UP000231791"/>
    </source>
</evidence>
<dbReference type="Proteomes" id="UP000231791">
    <property type="component" value="Chromosome"/>
</dbReference>
<reference evidence="2 3" key="1">
    <citation type="submission" date="2017-11" db="EMBL/GenBank/DDBJ databases">
        <title>Complete genome sequence of Streptomyces lavendulae subsp. lavendulae CCM 3239 (formerly 'Streptomyces aureofaciens CCM 3239'), the producer of the angucycline-type antibiotic auricin.</title>
        <authorList>
            <person name="Busche T."/>
            <person name="Novakova R."/>
            <person name="Al'Dilaimi A."/>
            <person name="Homerova D."/>
            <person name="Feckova L."/>
            <person name="Rezuchova B."/>
            <person name="Mingyar E."/>
            <person name="Csolleiova D."/>
            <person name="Bekeova C."/>
            <person name="Winkler A."/>
            <person name="Sevcikova B."/>
            <person name="Kalinowski J."/>
            <person name="Kormanec J."/>
            <person name="Ruckert C."/>
        </authorList>
    </citation>
    <scope>NUCLEOTIDE SEQUENCE [LARGE SCALE GENOMIC DNA]</scope>
    <source>
        <strain evidence="2 3">CCM 3239</strain>
    </source>
</reference>
<accession>A0A2K8P600</accession>
<feature type="region of interest" description="Disordered" evidence="1">
    <location>
        <begin position="90"/>
        <end position="118"/>
    </location>
</feature>
<proteinExistence type="predicted"/>
<dbReference type="EMBL" id="CP024985">
    <property type="protein sequence ID" value="ATZ22174.1"/>
    <property type="molecule type" value="Genomic_DNA"/>
</dbReference>
<organism evidence="2 3">
    <name type="scientific">Streptomyces lavendulae subsp. lavendulae</name>
    <dbReference type="NCBI Taxonomy" id="58340"/>
    <lineage>
        <taxon>Bacteria</taxon>
        <taxon>Bacillati</taxon>
        <taxon>Actinomycetota</taxon>
        <taxon>Actinomycetes</taxon>
        <taxon>Kitasatosporales</taxon>
        <taxon>Streptomycetaceae</taxon>
        <taxon>Streptomyces</taxon>
    </lineage>
</organism>